<dbReference type="InParanoid" id="A0A165GKZ7"/>
<proteinExistence type="predicted"/>
<feature type="non-terminal residue" evidence="1">
    <location>
        <position position="1"/>
    </location>
</feature>
<evidence type="ECO:0000313" key="1">
    <source>
        <dbReference type="EMBL" id="KZV90675.1"/>
    </source>
</evidence>
<sequence>HAKADMTDTIDLLRKKIRADAALVFMAGRTVSYQVLDAVAVGQHLFQTGKAVDMDGVDDEEREVIDIDDFYL</sequence>
<gene>
    <name evidence="1" type="ORF">EXIGLDRAFT_770570</name>
</gene>
<dbReference type="Proteomes" id="UP000077266">
    <property type="component" value="Unassembled WGS sequence"/>
</dbReference>
<accession>A0A165GKZ7</accession>
<organism evidence="1 2">
    <name type="scientific">Exidia glandulosa HHB12029</name>
    <dbReference type="NCBI Taxonomy" id="1314781"/>
    <lineage>
        <taxon>Eukaryota</taxon>
        <taxon>Fungi</taxon>
        <taxon>Dikarya</taxon>
        <taxon>Basidiomycota</taxon>
        <taxon>Agaricomycotina</taxon>
        <taxon>Agaricomycetes</taxon>
        <taxon>Auriculariales</taxon>
        <taxon>Exidiaceae</taxon>
        <taxon>Exidia</taxon>
    </lineage>
</organism>
<name>A0A165GKZ7_EXIGL</name>
<keyword evidence="2" id="KW-1185">Reference proteome</keyword>
<dbReference type="EMBL" id="KV426043">
    <property type="protein sequence ID" value="KZV90675.1"/>
    <property type="molecule type" value="Genomic_DNA"/>
</dbReference>
<protein>
    <submittedName>
        <fullName evidence="1">Uncharacterized protein</fullName>
    </submittedName>
</protein>
<dbReference type="AlphaFoldDB" id="A0A165GKZ7"/>
<evidence type="ECO:0000313" key="2">
    <source>
        <dbReference type="Proteomes" id="UP000077266"/>
    </source>
</evidence>
<reference evidence="1 2" key="1">
    <citation type="journal article" date="2016" name="Mol. Biol. Evol.">
        <title>Comparative Genomics of Early-Diverging Mushroom-Forming Fungi Provides Insights into the Origins of Lignocellulose Decay Capabilities.</title>
        <authorList>
            <person name="Nagy L.G."/>
            <person name="Riley R."/>
            <person name="Tritt A."/>
            <person name="Adam C."/>
            <person name="Daum C."/>
            <person name="Floudas D."/>
            <person name="Sun H."/>
            <person name="Yadav J.S."/>
            <person name="Pangilinan J."/>
            <person name="Larsson K.H."/>
            <person name="Matsuura K."/>
            <person name="Barry K."/>
            <person name="Labutti K."/>
            <person name="Kuo R."/>
            <person name="Ohm R.A."/>
            <person name="Bhattacharya S.S."/>
            <person name="Shirouzu T."/>
            <person name="Yoshinaga Y."/>
            <person name="Martin F.M."/>
            <person name="Grigoriev I.V."/>
            <person name="Hibbett D.S."/>
        </authorList>
    </citation>
    <scope>NUCLEOTIDE SEQUENCE [LARGE SCALE GENOMIC DNA]</scope>
    <source>
        <strain evidence="1 2">HHB12029</strain>
    </source>
</reference>